<dbReference type="NCBIfam" id="TIGR01641">
    <property type="entry name" value="phageSPP1_gp7"/>
    <property type="match status" value="1"/>
</dbReference>
<proteinExistence type="predicted"/>
<reference evidence="2 3" key="1">
    <citation type="submission" date="2018-06" db="EMBL/GenBank/DDBJ databases">
        <authorList>
            <consortium name="Pathogen Informatics"/>
            <person name="Doyle S."/>
        </authorList>
    </citation>
    <scope>NUCLEOTIDE SEQUENCE [LARGE SCALE GENOMIC DNA]</scope>
    <source>
        <strain evidence="2 3">NCTC13294</strain>
    </source>
</reference>
<keyword evidence="3" id="KW-1185">Reference proteome</keyword>
<dbReference type="Gene3D" id="3.90.176.10">
    <property type="entry name" value="Toxin ADP-ribosyltransferase, Chain A, domain 1"/>
    <property type="match status" value="1"/>
</dbReference>
<dbReference type="EMBL" id="UFUW01000001">
    <property type="protein sequence ID" value="SUX25740.1"/>
    <property type="molecule type" value="Genomic_DNA"/>
</dbReference>
<dbReference type="PROSITE" id="PS51996">
    <property type="entry name" value="TR_MART"/>
    <property type="match status" value="1"/>
</dbReference>
<protein>
    <submittedName>
        <fullName evidence="2">Phage head morphogenesis protein, SPP1 gp7 family</fullName>
    </submittedName>
</protein>
<accession>A0A381EFL1</accession>
<gene>
    <name evidence="2" type="ORF">NCTC13294_02629</name>
</gene>
<dbReference type="SUPFAM" id="SSF56399">
    <property type="entry name" value="ADP-ribosylation"/>
    <property type="match status" value="1"/>
</dbReference>
<organism evidence="2 3">
    <name type="scientific">Cardiobacterium valvarum</name>
    <dbReference type="NCBI Taxonomy" id="194702"/>
    <lineage>
        <taxon>Bacteria</taxon>
        <taxon>Pseudomonadati</taxon>
        <taxon>Pseudomonadota</taxon>
        <taxon>Gammaproteobacteria</taxon>
        <taxon>Cardiobacteriales</taxon>
        <taxon>Cardiobacteriaceae</taxon>
        <taxon>Cardiobacterium</taxon>
    </lineage>
</organism>
<feature type="domain" description="Phage head morphogenesis" evidence="1">
    <location>
        <begin position="58"/>
        <end position="188"/>
    </location>
</feature>
<dbReference type="InterPro" id="IPR006528">
    <property type="entry name" value="Phage_head_morphogenesis_dom"/>
</dbReference>
<dbReference type="Pfam" id="PF04233">
    <property type="entry name" value="Phage_Mu_F"/>
    <property type="match status" value="1"/>
</dbReference>
<evidence type="ECO:0000313" key="2">
    <source>
        <dbReference type="EMBL" id="SUX25740.1"/>
    </source>
</evidence>
<dbReference type="AlphaFoldDB" id="A0A381EFL1"/>
<dbReference type="RefSeq" id="WP_172542387.1">
    <property type="nucleotide sequence ID" value="NZ_JBHLZC010000001.1"/>
</dbReference>
<sequence length="484" mass="53711">MPAPDLGFALGLPPERAVRYFQSLGYATPANWREAQIAAEQQAFFITGLYREDVVEELRASLQEAINQGKSQREWREDVGGRMAQHGWLLDDGLMVDSKTGEQLAVRFGEHRLNSIYRTNVKNAFAAGRWQEITRVQKAMPYLEYTAVMDDRTRDEHAALDGHIYPIDDPFWQTFYPPNGFNCRCSVIQHSARDLEAMGRVAESSEGQWEDVEQLVGRDGDTVTTRGLKMPNGQIISADVGFDRNVGANYLDRLQQIAAEKHGAAFAERLAERAKLAGEAAGLRGIENLDALKQALDTVPQYGAAQAEITHNIRYKHNDLFGRGAALGLDEAETLSIAVFTRVHGHINNLLLHGGAGLKYPEKLVSAALVANMESALRKLPDYAGTVVRRATAAEYNALFAGLDVGDVVYNPTFFSGSAGAEVFARYPVRLTLHCQRGKKIRALSLLPQQEEVIFRPGTAWRILSGEIRTINGKSEQWLTLQEI</sequence>
<evidence type="ECO:0000313" key="3">
    <source>
        <dbReference type="Proteomes" id="UP000254572"/>
    </source>
</evidence>
<evidence type="ECO:0000259" key="1">
    <source>
        <dbReference type="Pfam" id="PF04233"/>
    </source>
</evidence>
<dbReference type="Proteomes" id="UP000254572">
    <property type="component" value="Unassembled WGS sequence"/>
</dbReference>
<name>A0A381EFL1_9GAMM</name>